<feature type="coiled-coil region" evidence="9">
    <location>
        <begin position="80"/>
        <end position="107"/>
    </location>
</feature>
<dbReference type="Pfam" id="PF04977">
    <property type="entry name" value="DivIC"/>
    <property type="match status" value="1"/>
</dbReference>
<name>A0A5N1GIR9_9LACT</name>
<comment type="caution">
    <text evidence="10">The sequence shown here is derived from an EMBL/GenBank/DDBJ whole genome shotgun (WGS) entry which is preliminary data.</text>
</comment>
<keyword evidence="6 7" id="KW-0131">Cell cycle</keyword>
<reference evidence="10 11" key="1">
    <citation type="submission" date="2019-09" db="EMBL/GenBank/DDBJ databases">
        <title>Draft genome sequence assemblies of isolates from the urinary tract.</title>
        <authorList>
            <person name="Mores C.R."/>
            <person name="Putonti C."/>
            <person name="Wolfe A.J."/>
        </authorList>
    </citation>
    <scope>NUCLEOTIDE SEQUENCE [LARGE SCALE GENOMIC DNA]</scope>
    <source>
        <strain evidence="10 11">UMB623</strain>
    </source>
</reference>
<dbReference type="RefSeq" id="WP_070430579.1">
    <property type="nucleotide sequence ID" value="NZ_VYWO01000003.1"/>
</dbReference>
<keyword evidence="3 7" id="KW-0812">Transmembrane</keyword>
<dbReference type="GO" id="GO:0005886">
    <property type="term" value="C:plasma membrane"/>
    <property type="evidence" value="ECO:0007669"/>
    <property type="project" value="UniProtKB-SubCell"/>
</dbReference>
<dbReference type="InterPro" id="IPR007060">
    <property type="entry name" value="FtsL/DivIC"/>
</dbReference>
<sequence>MGLFALDPEQVHTAYAMPAEKAAPLKDQPATSQGQVHLLEKTKPQAQKGFLTTADWIKLGTMFLVTAACLIFLVGSKAQYMQADQELKGIQAQISDVQNNKNNIQQKVNELGNYDRVMEVAKDQGLTMDEDNIRNVEE</sequence>
<evidence type="ECO:0000256" key="2">
    <source>
        <dbReference type="ARBA" id="ARBA00022618"/>
    </source>
</evidence>
<protein>
    <recommendedName>
        <fullName evidence="7 8">Cell division protein FtsL</fullName>
    </recommendedName>
</protein>
<organism evidence="10 11">
    <name type="scientific">Aerococcus sanguinicola</name>
    <dbReference type="NCBI Taxonomy" id="119206"/>
    <lineage>
        <taxon>Bacteria</taxon>
        <taxon>Bacillati</taxon>
        <taxon>Bacillota</taxon>
        <taxon>Bacilli</taxon>
        <taxon>Lactobacillales</taxon>
        <taxon>Aerococcaceae</taxon>
        <taxon>Aerococcus</taxon>
    </lineage>
</organism>
<evidence type="ECO:0000256" key="1">
    <source>
        <dbReference type="ARBA" id="ARBA00022475"/>
    </source>
</evidence>
<feature type="transmembrane region" description="Helical" evidence="7">
    <location>
        <begin position="56"/>
        <end position="75"/>
    </location>
</feature>
<keyword evidence="4 7" id="KW-1133">Transmembrane helix</keyword>
<keyword evidence="5 7" id="KW-0472">Membrane</keyword>
<evidence type="ECO:0000256" key="6">
    <source>
        <dbReference type="ARBA" id="ARBA00023306"/>
    </source>
</evidence>
<evidence type="ECO:0000256" key="7">
    <source>
        <dbReference type="HAMAP-Rule" id="MF_00910"/>
    </source>
</evidence>
<accession>A0A5N1GIR9</accession>
<dbReference type="Proteomes" id="UP000327148">
    <property type="component" value="Unassembled WGS sequence"/>
</dbReference>
<evidence type="ECO:0000256" key="9">
    <source>
        <dbReference type="SAM" id="Coils"/>
    </source>
</evidence>
<evidence type="ECO:0000256" key="4">
    <source>
        <dbReference type="ARBA" id="ARBA00022989"/>
    </source>
</evidence>
<dbReference type="OrthoDB" id="2134768at2"/>
<evidence type="ECO:0000313" key="10">
    <source>
        <dbReference type="EMBL" id="KAA9300867.1"/>
    </source>
</evidence>
<evidence type="ECO:0000256" key="8">
    <source>
        <dbReference type="NCBIfam" id="TIGR02209"/>
    </source>
</evidence>
<dbReference type="STRING" id="119206.AWM72_01465"/>
<dbReference type="InterPro" id="IPR011922">
    <property type="entry name" value="Cell_div_FtsL"/>
</dbReference>
<comment type="subcellular location">
    <subcellularLocation>
        <location evidence="7">Cell membrane</location>
        <topology evidence="7">Single-pass type II membrane protein</topology>
    </subcellularLocation>
    <text evidence="7">Localizes to the division septum where it forms a ring structure.</text>
</comment>
<dbReference type="NCBIfam" id="TIGR02209">
    <property type="entry name" value="ftsL_broad"/>
    <property type="match status" value="1"/>
</dbReference>
<keyword evidence="9" id="KW-0175">Coiled coil</keyword>
<gene>
    <name evidence="7 10" type="primary">ftsL</name>
    <name evidence="10" type="ORF">F6I03_06060</name>
</gene>
<dbReference type="AlphaFoldDB" id="A0A5N1GIR9"/>
<dbReference type="HAMAP" id="MF_00910">
    <property type="entry name" value="FtsL"/>
    <property type="match status" value="1"/>
</dbReference>
<comment type="function">
    <text evidence="7">Essential cell division protein.</text>
</comment>
<dbReference type="GO" id="GO:0032153">
    <property type="term" value="C:cell division site"/>
    <property type="evidence" value="ECO:0007669"/>
    <property type="project" value="UniProtKB-UniRule"/>
</dbReference>
<proteinExistence type="inferred from homology"/>
<keyword evidence="1 7" id="KW-1003">Cell membrane</keyword>
<dbReference type="GO" id="GO:0043093">
    <property type="term" value="P:FtsZ-dependent cytokinesis"/>
    <property type="evidence" value="ECO:0007669"/>
    <property type="project" value="UniProtKB-UniRule"/>
</dbReference>
<evidence type="ECO:0000256" key="5">
    <source>
        <dbReference type="ARBA" id="ARBA00023136"/>
    </source>
</evidence>
<keyword evidence="2 7" id="KW-0132">Cell division</keyword>
<evidence type="ECO:0000313" key="11">
    <source>
        <dbReference type="Proteomes" id="UP000327148"/>
    </source>
</evidence>
<dbReference type="EMBL" id="VYWO01000003">
    <property type="protein sequence ID" value="KAA9300867.1"/>
    <property type="molecule type" value="Genomic_DNA"/>
</dbReference>
<comment type="similarity">
    <text evidence="7">Belongs to the FtsL family.</text>
</comment>
<evidence type="ECO:0000256" key="3">
    <source>
        <dbReference type="ARBA" id="ARBA00022692"/>
    </source>
</evidence>